<gene>
    <name evidence="1" type="ORF">JTE90_009151</name>
</gene>
<evidence type="ECO:0000313" key="1">
    <source>
        <dbReference type="EMBL" id="KAG8174054.1"/>
    </source>
</evidence>
<dbReference type="EMBL" id="JAFNEN010001338">
    <property type="protein sequence ID" value="KAG8174054.1"/>
    <property type="molecule type" value="Genomic_DNA"/>
</dbReference>
<name>A0AAV6TR44_9ARAC</name>
<dbReference type="AlphaFoldDB" id="A0AAV6TR44"/>
<protein>
    <submittedName>
        <fullName evidence="1">Uncharacterized protein</fullName>
    </submittedName>
</protein>
<comment type="caution">
    <text evidence="1">The sequence shown here is derived from an EMBL/GenBank/DDBJ whole genome shotgun (WGS) entry which is preliminary data.</text>
</comment>
<dbReference type="Proteomes" id="UP000827092">
    <property type="component" value="Unassembled WGS sequence"/>
</dbReference>
<evidence type="ECO:0000313" key="2">
    <source>
        <dbReference type="Proteomes" id="UP000827092"/>
    </source>
</evidence>
<organism evidence="1 2">
    <name type="scientific">Oedothorax gibbosus</name>
    <dbReference type="NCBI Taxonomy" id="931172"/>
    <lineage>
        <taxon>Eukaryota</taxon>
        <taxon>Metazoa</taxon>
        <taxon>Ecdysozoa</taxon>
        <taxon>Arthropoda</taxon>
        <taxon>Chelicerata</taxon>
        <taxon>Arachnida</taxon>
        <taxon>Araneae</taxon>
        <taxon>Araneomorphae</taxon>
        <taxon>Entelegynae</taxon>
        <taxon>Araneoidea</taxon>
        <taxon>Linyphiidae</taxon>
        <taxon>Erigoninae</taxon>
        <taxon>Oedothorax</taxon>
    </lineage>
</organism>
<accession>A0AAV6TR44</accession>
<proteinExistence type="predicted"/>
<keyword evidence="2" id="KW-1185">Reference proteome</keyword>
<sequence>MKLLFLIDRIDNLKSILILEDDNLKQMWKSRYWRKDATVRKHIHFVMVQRFLGERDVQASSEMLLFDCLNILENRKDLRDLWEKTNDLFKGANIADFLAHGNPILQTIGNILREEDLPSEFIGNIMELIKDVDAMRALSEMWVKTKLCKESKFLAAVESDEQDEHMDLRKRIKKCSRWKEYASLLPLKR</sequence>
<reference evidence="1 2" key="1">
    <citation type="journal article" date="2022" name="Nat. Ecol. Evol.">
        <title>A masculinizing supergene underlies an exaggerated male reproductive morph in a spider.</title>
        <authorList>
            <person name="Hendrickx F."/>
            <person name="De Corte Z."/>
            <person name="Sonet G."/>
            <person name="Van Belleghem S.M."/>
            <person name="Kostlbacher S."/>
            <person name="Vangestel C."/>
        </authorList>
    </citation>
    <scope>NUCLEOTIDE SEQUENCE [LARGE SCALE GENOMIC DNA]</scope>
    <source>
        <strain evidence="1">W744_W776</strain>
    </source>
</reference>